<dbReference type="EMBL" id="JBEWLZ010000004">
    <property type="protein sequence ID" value="MET1489825.1"/>
    <property type="molecule type" value="Genomic_DNA"/>
</dbReference>
<accession>A0ABV2CPI4</accession>
<protein>
    <recommendedName>
        <fullName evidence="3">DUF4259 domain-containing protein</fullName>
    </recommendedName>
</protein>
<evidence type="ECO:0000313" key="2">
    <source>
        <dbReference type="Proteomes" id="UP001548590"/>
    </source>
</evidence>
<dbReference type="RefSeq" id="WP_345923080.1">
    <property type="nucleotide sequence ID" value="NZ_JBDIVF010000001.1"/>
</dbReference>
<comment type="caution">
    <text evidence="1">The sequence shown here is derived from an EMBL/GenBank/DDBJ whole genome shotgun (WGS) entry which is preliminary data.</text>
</comment>
<evidence type="ECO:0000313" key="1">
    <source>
        <dbReference type="EMBL" id="MET1489825.1"/>
    </source>
</evidence>
<sequence>MGTWGTGLYSDDTACDVRNDYIEQLKSGRSSEEATEAILARFADLIGDRQLECLVILPLADTQWQYGRLQPPIRDRALTLIRNGADLAHWAADAPSAVPARKQALKRLEARLHSTPPAPKPLELRVPRERPKKIRMTAGIGTVFLLPVSESLNLPLVLLAYRELEKSVEPIFCVFPMPVLPGTPLPADAFDSAPLALDSGAGPASVFGAFPKDERSNPWKSLAVLGMATDIRLPAVPDAPVFYSFGGMISRILSAFQARSAS</sequence>
<reference evidence="1 2" key="1">
    <citation type="submission" date="2024-07" db="EMBL/GenBank/DDBJ databases">
        <title>Uliginosibacterium paludis KCTC:42655.</title>
        <authorList>
            <person name="Kim M.K."/>
        </authorList>
    </citation>
    <scope>NUCLEOTIDE SEQUENCE [LARGE SCALE GENOMIC DNA]</scope>
    <source>
        <strain evidence="1 2">KCTC 42655</strain>
    </source>
</reference>
<proteinExistence type="predicted"/>
<organism evidence="1 2">
    <name type="scientific">Uliginosibacterium paludis</name>
    <dbReference type="NCBI Taxonomy" id="1615952"/>
    <lineage>
        <taxon>Bacteria</taxon>
        <taxon>Pseudomonadati</taxon>
        <taxon>Pseudomonadota</taxon>
        <taxon>Betaproteobacteria</taxon>
        <taxon>Rhodocyclales</taxon>
        <taxon>Zoogloeaceae</taxon>
        <taxon>Uliginosibacterium</taxon>
    </lineage>
</organism>
<evidence type="ECO:0008006" key="3">
    <source>
        <dbReference type="Google" id="ProtNLM"/>
    </source>
</evidence>
<name>A0ABV2CPI4_9RHOO</name>
<keyword evidence="2" id="KW-1185">Reference proteome</keyword>
<dbReference type="Proteomes" id="UP001548590">
    <property type="component" value="Unassembled WGS sequence"/>
</dbReference>
<gene>
    <name evidence="1" type="ORF">ABVT11_08295</name>
</gene>